<dbReference type="Proteomes" id="UP000287171">
    <property type="component" value="Unassembled WGS sequence"/>
</dbReference>
<name>A0A402BJ60_9CHLR</name>
<evidence type="ECO:0000313" key="2">
    <source>
        <dbReference type="EMBL" id="GCE31282.1"/>
    </source>
</evidence>
<sequence>MSIRLYAYIQSFVQFIVACVNKQRYILLGLLAAVLLAVLILLLLSQTGAHHILAEGTPPWGPGDLKG</sequence>
<comment type="caution">
    <text evidence="2">The sequence shown here is derived from an EMBL/GenBank/DDBJ whole genome shotgun (WGS) entry which is preliminary data.</text>
</comment>
<evidence type="ECO:0000313" key="3">
    <source>
        <dbReference type="Proteomes" id="UP000287171"/>
    </source>
</evidence>
<keyword evidence="1" id="KW-1133">Transmembrane helix</keyword>
<proteinExistence type="predicted"/>
<dbReference type="PROSITE" id="PS51257">
    <property type="entry name" value="PROKAR_LIPOPROTEIN"/>
    <property type="match status" value="1"/>
</dbReference>
<feature type="transmembrane region" description="Helical" evidence="1">
    <location>
        <begin position="25"/>
        <end position="44"/>
    </location>
</feature>
<reference evidence="3" key="1">
    <citation type="submission" date="2018-12" db="EMBL/GenBank/DDBJ databases">
        <title>Tengunoibacter tsumagoiensis gen. nov., sp. nov., Dictyobacter kobayashii sp. nov., D. alpinus sp. nov., and D. joshuensis sp. nov. and description of Dictyobacteraceae fam. nov. within the order Ktedonobacterales isolated from Tengu-no-mugimeshi.</title>
        <authorList>
            <person name="Wang C.M."/>
            <person name="Zheng Y."/>
            <person name="Sakai Y."/>
            <person name="Toyoda A."/>
            <person name="Minakuchi Y."/>
            <person name="Abe K."/>
            <person name="Yokota A."/>
            <person name="Yabe S."/>
        </authorList>
    </citation>
    <scope>NUCLEOTIDE SEQUENCE [LARGE SCALE GENOMIC DNA]</scope>
    <source>
        <strain evidence="3">Uno16</strain>
    </source>
</reference>
<keyword evidence="3" id="KW-1185">Reference proteome</keyword>
<evidence type="ECO:0000256" key="1">
    <source>
        <dbReference type="SAM" id="Phobius"/>
    </source>
</evidence>
<dbReference type="EMBL" id="BIFT01000002">
    <property type="protein sequence ID" value="GCE31282.1"/>
    <property type="molecule type" value="Genomic_DNA"/>
</dbReference>
<accession>A0A402BJ60</accession>
<keyword evidence="1" id="KW-0812">Transmembrane</keyword>
<organism evidence="2 3">
    <name type="scientific">Dictyobacter alpinus</name>
    <dbReference type="NCBI Taxonomy" id="2014873"/>
    <lineage>
        <taxon>Bacteria</taxon>
        <taxon>Bacillati</taxon>
        <taxon>Chloroflexota</taxon>
        <taxon>Ktedonobacteria</taxon>
        <taxon>Ktedonobacterales</taxon>
        <taxon>Dictyobacteraceae</taxon>
        <taxon>Dictyobacter</taxon>
    </lineage>
</organism>
<dbReference type="AlphaFoldDB" id="A0A402BJ60"/>
<dbReference type="RefSeq" id="WP_126631266.1">
    <property type="nucleotide sequence ID" value="NZ_BIFT01000002.1"/>
</dbReference>
<gene>
    <name evidence="2" type="ORF">KDA_67660</name>
</gene>
<keyword evidence="1" id="KW-0472">Membrane</keyword>
<protein>
    <submittedName>
        <fullName evidence="2">Uncharacterized protein</fullName>
    </submittedName>
</protein>